<dbReference type="Proteomes" id="UP000321635">
    <property type="component" value="Unassembled WGS sequence"/>
</dbReference>
<evidence type="ECO:0000313" key="4">
    <source>
        <dbReference type="Proteomes" id="UP000321635"/>
    </source>
</evidence>
<evidence type="ECO:0000259" key="2">
    <source>
        <dbReference type="Pfam" id="PF00535"/>
    </source>
</evidence>
<dbReference type="Gene3D" id="3.40.50.2000">
    <property type="entry name" value="Glycogen Phosphorylase B"/>
    <property type="match status" value="1"/>
</dbReference>
<dbReference type="STRING" id="1120919.GCA_000429165_01524"/>
<dbReference type="AlphaFoldDB" id="A0A511XAS6"/>
<organism evidence="3 4">
    <name type="scientific">Acetobacter nitrogenifigens DSM 23921 = NBRC 105050</name>
    <dbReference type="NCBI Taxonomy" id="1120919"/>
    <lineage>
        <taxon>Bacteria</taxon>
        <taxon>Pseudomonadati</taxon>
        <taxon>Pseudomonadota</taxon>
        <taxon>Alphaproteobacteria</taxon>
        <taxon>Acetobacterales</taxon>
        <taxon>Acetobacteraceae</taxon>
        <taxon>Acetobacter</taxon>
    </lineage>
</organism>
<dbReference type="Pfam" id="PF13692">
    <property type="entry name" value="Glyco_trans_1_4"/>
    <property type="match status" value="1"/>
</dbReference>
<keyword evidence="1" id="KW-0175">Coiled coil</keyword>
<feature type="coiled-coil region" evidence="1">
    <location>
        <begin position="194"/>
        <end position="235"/>
    </location>
</feature>
<evidence type="ECO:0000313" key="3">
    <source>
        <dbReference type="EMBL" id="GEN60025.1"/>
    </source>
</evidence>
<comment type="caution">
    <text evidence="3">The sequence shown here is derived from an EMBL/GenBank/DDBJ whole genome shotgun (WGS) entry which is preliminary data.</text>
</comment>
<gene>
    <name evidence="3" type="ORF">ANI02nite_19090</name>
</gene>
<evidence type="ECO:0000256" key="1">
    <source>
        <dbReference type="SAM" id="Coils"/>
    </source>
</evidence>
<dbReference type="SUPFAM" id="SSF53448">
    <property type="entry name" value="Nucleotide-diphospho-sugar transferases"/>
    <property type="match status" value="1"/>
</dbReference>
<dbReference type="SUPFAM" id="SSF53756">
    <property type="entry name" value="UDP-Glycosyltransferase/glycogen phosphorylase"/>
    <property type="match status" value="1"/>
</dbReference>
<proteinExistence type="predicted"/>
<dbReference type="GO" id="GO:0044010">
    <property type="term" value="P:single-species biofilm formation"/>
    <property type="evidence" value="ECO:0007669"/>
    <property type="project" value="TreeGrafter"/>
</dbReference>
<feature type="domain" description="Glycosyltransferase 2-like" evidence="2">
    <location>
        <begin position="767"/>
        <end position="889"/>
    </location>
</feature>
<dbReference type="PANTHER" id="PTHR43685">
    <property type="entry name" value="GLYCOSYLTRANSFERASE"/>
    <property type="match status" value="1"/>
</dbReference>
<dbReference type="PANTHER" id="PTHR43685:SF2">
    <property type="entry name" value="GLYCOSYLTRANSFERASE 2-LIKE DOMAIN-CONTAINING PROTEIN"/>
    <property type="match status" value="1"/>
</dbReference>
<dbReference type="InterPro" id="IPR001173">
    <property type="entry name" value="Glyco_trans_2-like"/>
</dbReference>
<sequence>MSEWAAELVASESLPTSVHATDAEGETPPSWDKIALLHIDATTPASLIEERLDRWTPRLREDGTLLIYGVETPRDAALWRRLSAESASFLLTGGPGLGLLAPRSIPATLTCLLGAPGQRLGDGALARLKYHFSTLGETAADRAGRDSAIAVAQARENAARDARIRLSEMTAALRASQKREDVANEANASLLAQLRETQTAASRLDAKLADVEARLARNTDALERTRRQAAEQQELLGPVRIWMEQAFSLLTSQSTATAAFSQRLSSHEEALTTLRSFLEAPAGVVRRFARAVLRPNFSPFVPTTPEAPRLTSCAPPPVLPVWRDEPLPPEITPASPAPETLDTGILIEAPSSAQRLVPASARRRNILFVSGEPTTPGTIYRCQRNAAACATTGHVTRVCDCAAVGPDEVAWADVLILWRVVYSEHVNILIRLAHERGAIVVFDVDDLVFIPALANISVIDGIRTIGVTESETNSLFAGFGVTLSRSDACIGTTDTLAHHMRRLKPLTYTLPNIFDHACLAKSRLAVRQRAWEGTDGLIRIGYASGTRTHQRDFALVADVLARLLYQRPELRLVLFREPGNHKPILLMDEFPALAPVAAQIEWRDTVPLVDLPKEFARFDISIAPLETGNVFCEAKSEIKFLEAALAGVPSVVSPTAPYRAAIIEGVTGLTADTPDEWDRALRRLLDDASLRSRMARDAFNHLLWNFGPERQALLFETLIMSLGDEVEAARATETILARGSYRSRNLPEIPESQTLFIHDALGEAQVTVLITSHNYGDLIVEALESVRAQTMRTLDLIVVDDASDDDSAAVVLQWARRHADRFNRLLVLAPHRNVGLGGARNIGVSASETPFFLSLDADNRLLPNACAALLEACADAAYAYPSIRTFGEGHSPKIMGDLASRPLRLAGENYIDAMAMVAKWAWAAAGGYYVSREAMGWEDFDLWCSLAEMGLRGTRLAHVVAEYRMHDASMTTSVTERGAHKARVVAHIKARHPWVDVHHEAISRA</sequence>
<accession>A0A511XAS6</accession>
<name>A0A511XAS6_9PROT</name>
<dbReference type="Pfam" id="PF00535">
    <property type="entry name" value="Glycos_transf_2"/>
    <property type="match status" value="1"/>
</dbReference>
<dbReference type="CDD" id="cd00761">
    <property type="entry name" value="Glyco_tranf_GTA_type"/>
    <property type="match status" value="1"/>
</dbReference>
<protein>
    <recommendedName>
        <fullName evidence="2">Glycosyltransferase 2-like domain-containing protein</fullName>
    </recommendedName>
</protein>
<dbReference type="InterPro" id="IPR050834">
    <property type="entry name" value="Glycosyltransf_2"/>
</dbReference>
<dbReference type="EMBL" id="BJYF01000009">
    <property type="protein sequence ID" value="GEN60025.1"/>
    <property type="molecule type" value="Genomic_DNA"/>
</dbReference>
<dbReference type="InterPro" id="IPR029044">
    <property type="entry name" value="Nucleotide-diphossugar_trans"/>
</dbReference>
<keyword evidence="4" id="KW-1185">Reference proteome</keyword>
<dbReference type="Gene3D" id="3.90.550.10">
    <property type="entry name" value="Spore Coat Polysaccharide Biosynthesis Protein SpsA, Chain A"/>
    <property type="match status" value="1"/>
</dbReference>
<reference evidence="3 4" key="1">
    <citation type="submission" date="2019-07" db="EMBL/GenBank/DDBJ databases">
        <title>Whole genome shotgun sequence of Acetobacter nitrogenifigens NBRC 105050.</title>
        <authorList>
            <person name="Hosoyama A."/>
            <person name="Uohara A."/>
            <person name="Ohji S."/>
            <person name="Ichikawa N."/>
        </authorList>
    </citation>
    <scope>NUCLEOTIDE SEQUENCE [LARGE SCALE GENOMIC DNA]</scope>
    <source>
        <strain evidence="3 4">NBRC 105050</strain>
    </source>
</reference>